<sequence length="127" mass="13006">MIARISGSKIVLLMVVLAMVLSIAYAAPRPDGPTSACEPASVSGITPFGAALASITGSKGAWNELVRLLKAVLTLLKSSVATAPNPDVLGTTPFGAFITAITGQFGAWNQAIFLLEAIIGAIESVHE</sequence>
<evidence type="ECO:0000256" key="1">
    <source>
        <dbReference type="SAM" id="SignalP"/>
    </source>
</evidence>
<evidence type="ECO:0000313" key="2">
    <source>
        <dbReference type="EMBL" id="KAG0273506.1"/>
    </source>
</evidence>
<feature type="chain" id="PRO_5047480460" evidence="1">
    <location>
        <begin position="27"/>
        <end position="127"/>
    </location>
</feature>
<gene>
    <name evidence="2" type="ORF">BGZ96_004819</name>
</gene>
<name>A0ABQ7JIF6_9FUNG</name>
<dbReference type="Proteomes" id="UP001194696">
    <property type="component" value="Unassembled WGS sequence"/>
</dbReference>
<accession>A0ABQ7JIF6</accession>
<comment type="caution">
    <text evidence="2">The sequence shown here is derived from an EMBL/GenBank/DDBJ whole genome shotgun (WGS) entry which is preliminary data.</text>
</comment>
<keyword evidence="1" id="KW-0732">Signal</keyword>
<dbReference type="EMBL" id="JAAAIM010002232">
    <property type="protein sequence ID" value="KAG0273506.1"/>
    <property type="molecule type" value="Genomic_DNA"/>
</dbReference>
<protein>
    <submittedName>
        <fullName evidence="2">Uncharacterized protein</fullName>
    </submittedName>
</protein>
<feature type="signal peptide" evidence="1">
    <location>
        <begin position="1"/>
        <end position="26"/>
    </location>
</feature>
<keyword evidence="3" id="KW-1185">Reference proteome</keyword>
<proteinExistence type="predicted"/>
<evidence type="ECO:0000313" key="3">
    <source>
        <dbReference type="Proteomes" id="UP001194696"/>
    </source>
</evidence>
<organism evidence="2 3">
    <name type="scientific">Linnemannia gamsii</name>
    <dbReference type="NCBI Taxonomy" id="64522"/>
    <lineage>
        <taxon>Eukaryota</taxon>
        <taxon>Fungi</taxon>
        <taxon>Fungi incertae sedis</taxon>
        <taxon>Mucoromycota</taxon>
        <taxon>Mortierellomycotina</taxon>
        <taxon>Mortierellomycetes</taxon>
        <taxon>Mortierellales</taxon>
        <taxon>Mortierellaceae</taxon>
        <taxon>Linnemannia</taxon>
    </lineage>
</organism>
<reference evidence="2 3" key="1">
    <citation type="journal article" date="2020" name="Fungal Divers.">
        <title>Resolving the Mortierellaceae phylogeny through synthesis of multi-gene phylogenetics and phylogenomics.</title>
        <authorList>
            <person name="Vandepol N."/>
            <person name="Liber J."/>
            <person name="Desiro A."/>
            <person name="Na H."/>
            <person name="Kennedy M."/>
            <person name="Barry K."/>
            <person name="Grigoriev I.V."/>
            <person name="Miller A.N."/>
            <person name="O'Donnell K."/>
            <person name="Stajich J.E."/>
            <person name="Bonito G."/>
        </authorList>
    </citation>
    <scope>NUCLEOTIDE SEQUENCE [LARGE SCALE GENOMIC DNA]</scope>
    <source>
        <strain evidence="2 3">AD045</strain>
    </source>
</reference>